<organism evidence="3 4">
    <name type="scientific">Candidatus Kinetoplastidibacterium stringomonadis TCC290E</name>
    <dbReference type="NCBI Taxonomy" id="1208920"/>
    <lineage>
        <taxon>Bacteria</taxon>
        <taxon>Pseudomonadati</taxon>
        <taxon>Pseudomonadota</taxon>
        <taxon>Betaproteobacteria</taxon>
        <taxon>Candidatus Kinetoplastidibacterium</taxon>
    </lineage>
</organism>
<dbReference type="InterPro" id="IPR001455">
    <property type="entry name" value="TusA-like"/>
</dbReference>
<dbReference type="RefSeq" id="WP_015397077.1">
    <property type="nucleotide sequence ID" value="NC_020299.1"/>
</dbReference>
<dbReference type="PANTHER" id="PTHR33279:SF6">
    <property type="entry name" value="SULFUR CARRIER PROTEIN YEDF-RELATED"/>
    <property type="match status" value="1"/>
</dbReference>
<dbReference type="HOGENOM" id="CLU_165255_1_1_4"/>
<evidence type="ECO:0000313" key="3">
    <source>
        <dbReference type="EMBL" id="AGF48391.1"/>
    </source>
</evidence>
<dbReference type="STRING" id="1208920.CONE_0636"/>
<dbReference type="KEGG" id="kon:CONE_0636"/>
<dbReference type="PATRIC" id="fig|1208920.3.peg.381"/>
<dbReference type="Proteomes" id="UP000011541">
    <property type="component" value="Chromosome"/>
</dbReference>
<comment type="similarity">
    <text evidence="1">Belongs to the sulfur carrier protein TusA family.</text>
</comment>
<name>M1LWF0_9PROT</name>
<reference evidence="3 4" key="1">
    <citation type="journal article" date="2013" name="Genome Biol. Evol.">
        <title>Genome evolution and phylogenomic analysis of candidatus kinetoplastibacterium, the betaproteobacterial endosymbionts of strigomonas and angomonas.</title>
        <authorList>
            <person name="Alves J.M."/>
            <person name="Serrano M.G."/>
            <person name="Maia da Silva F."/>
            <person name="Voegtly L.J."/>
            <person name="Matveyev A.V."/>
            <person name="Teixeira M.M."/>
            <person name="Camargo E.P."/>
            <person name="Buck G.A."/>
        </authorList>
    </citation>
    <scope>NUCLEOTIDE SEQUENCE [LARGE SCALE GENOMIC DNA]</scope>
    <source>
        <strain evidence="3 4">TCC290E</strain>
    </source>
</reference>
<accession>M1LWF0</accession>
<gene>
    <name evidence="3" type="ORF">CONE_0636</name>
</gene>
<sequence length="88" mass="10140">MKILDKNLDNDMHYLDVAKLACPLPILNTKKALSKMDSGEILRVTTTSNIESLNDFTIFAERTGNSIVFKEKYIKDGIEFTVIYIRRR</sequence>
<dbReference type="PANTHER" id="PTHR33279">
    <property type="entry name" value="SULFUR CARRIER PROTEIN YEDF-RELATED"/>
    <property type="match status" value="1"/>
</dbReference>
<evidence type="ECO:0000313" key="4">
    <source>
        <dbReference type="Proteomes" id="UP000011541"/>
    </source>
</evidence>
<dbReference type="SUPFAM" id="SSF64307">
    <property type="entry name" value="SirA-like"/>
    <property type="match status" value="1"/>
</dbReference>
<dbReference type="Gene3D" id="3.30.110.40">
    <property type="entry name" value="TusA-like domain"/>
    <property type="match status" value="1"/>
</dbReference>
<dbReference type="eggNOG" id="COG0425">
    <property type="taxonomic scope" value="Bacteria"/>
</dbReference>
<proteinExistence type="inferred from homology"/>
<dbReference type="EMBL" id="CP003805">
    <property type="protein sequence ID" value="AGF48391.1"/>
    <property type="molecule type" value="Genomic_DNA"/>
</dbReference>
<dbReference type="InterPro" id="IPR036868">
    <property type="entry name" value="TusA-like_sf"/>
</dbReference>
<protein>
    <submittedName>
        <fullName evidence="3">SirA-like protein</fullName>
    </submittedName>
</protein>
<dbReference type="AlphaFoldDB" id="M1LWF0"/>
<keyword evidence="4" id="KW-1185">Reference proteome</keyword>
<evidence type="ECO:0000259" key="2">
    <source>
        <dbReference type="Pfam" id="PF01206"/>
    </source>
</evidence>
<feature type="domain" description="UPF0033" evidence="2">
    <location>
        <begin position="14"/>
        <end position="82"/>
    </location>
</feature>
<evidence type="ECO:0000256" key="1">
    <source>
        <dbReference type="ARBA" id="ARBA00008984"/>
    </source>
</evidence>
<dbReference type="Pfam" id="PF01206">
    <property type="entry name" value="TusA"/>
    <property type="match status" value="1"/>
</dbReference>
<dbReference type="CDD" id="cd00291">
    <property type="entry name" value="SirA_YedF_YeeD"/>
    <property type="match status" value="1"/>
</dbReference>